<keyword evidence="13" id="KW-1185">Reference proteome</keyword>
<keyword evidence="7" id="KW-0202">Cytokine</keyword>
<dbReference type="CDD" id="cd00100">
    <property type="entry name" value="beta-trefoil_IL1"/>
    <property type="match status" value="1"/>
</dbReference>
<evidence type="ECO:0000256" key="8">
    <source>
        <dbReference type="ARBA" id="ARBA00022525"/>
    </source>
</evidence>
<reference evidence="14" key="1">
    <citation type="submission" date="2025-08" db="UniProtKB">
        <authorList>
            <consortium name="RefSeq"/>
        </authorList>
    </citation>
    <scope>IDENTIFICATION</scope>
    <source>
        <strain evidence="14">Wakin</strain>
        <tissue evidence="14">Muscle</tissue>
    </source>
</reference>
<dbReference type="GO" id="GO:0051781">
    <property type="term" value="P:positive regulation of cell division"/>
    <property type="evidence" value="ECO:0007669"/>
    <property type="project" value="UniProtKB-KW"/>
</dbReference>
<name>A0A6P6L120_CARAU</name>
<keyword evidence="8" id="KW-0964">Secreted</keyword>
<dbReference type="RefSeq" id="XP_026077261.1">
    <property type="nucleotide sequence ID" value="XM_026221476.1"/>
</dbReference>
<dbReference type="GO" id="GO:1901222">
    <property type="term" value="P:regulation of non-canonical NF-kappaB signal transduction"/>
    <property type="evidence" value="ECO:0007669"/>
    <property type="project" value="TreeGrafter"/>
</dbReference>
<dbReference type="SUPFAM" id="SSF50353">
    <property type="entry name" value="Cytokine"/>
    <property type="match status" value="1"/>
</dbReference>
<dbReference type="Gene3D" id="2.80.10.50">
    <property type="match status" value="1"/>
</dbReference>
<evidence type="ECO:0000256" key="6">
    <source>
        <dbReference type="ARBA" id="ARBA00022490"/>
    </source>
</evidence>
<comment type="subcellular location">
    <subcellularLocation>
        <location evidence="2">Cytoplasm</location>
        <location evidence="2">Cytosol</location>
    </subcellularLocation>
    <subcellularLocation>
        <location evidence="1">Lysosome</location>
    </subcellularLocation>
    <subcellularLocation>
        <location evidence="3">Secreted</location>
        <location evidence="3">Extracellular exosome</location>
    </subcellularLocation>
</comment>
<accession>A0A6P6L120</accession>
<organism evidence="13 14">
    <name type="scientific">Carassius auratus</name>
    <name type="common">Goldfish</name>
    <dbReference type="NCBI Taxonomy" id="7957"/>
    <lineage>
        <taxon>Eukaryota</taxon>
        <taxon>Metazoa</taxon>
        <taxon>Chordata</taxon>
        <taxon>Craniata</taxon>
        <taxon>Vertebrata</taxon>
        <taxon>Euteleostomi</taxon>
        <taxon>Actinopterygii</taxon>
        <taxon>Neopterygii</taxon>
        <taxon>Teleostei</taxon>
        <taxon>Ostariophysi</taxon>
        <taxon>Cypriniformes</taxon>
        <taxon>Cyprinidae</taxon>
        <taxon>Cyprininae</taxon>
        <taxon>Carassius</taxon>
    </lineage>
</organism>
<evidence type="ECO:0000256" key="1">
    <source>
        <dbReference type="ARBA" id="ARBA00004371"/>
    </source>
</evidence>
<evidence type="ECO:0000313" key="13">
    <source>
        <dbReference type="Proteomes" id="UP000515129"/>
    </source>
</evidence>
<dbReference type="AlphaFoldDB" id="A0A6P6L120"/>
<dbReference type="PANTHER" id="PTHR10078:SF30">
    <property type="entry name" value="INTERLEUKIN-1 BETA"/>
    <property type="match status" value="1"/>
</dbReference>
<keyword evidence="10" id="KW-0395">Inflammatory response</keyword>
<dbReference type="GO" id="GO:0048246">
    <property type="term" value="P:macrophage chemotaxis"/>
    <property type="evidence" value="ECO:0007669"/>
    <property type="project" value="TreeGrafter"/>
</dbReference>
<gene>
    <name evidence="14" type="primary">LOC113055294</name>
</gene>
<keyword evidence="12" id="KW-0497">Mitogen</keyword>
<evidence type="ECO:0000256" key="5">
    <source>
        <dbReference type="ARBA" id="ARBA00014702"/>
    </source>
</evidence>
<dbReference type="GO" id="GO:0010628">
    <property type="term" value="P:positive regulation of gene expression"/>
    <property type="evidence" value="ECO:0007669"/>
    <property type="project" value="TreeGrafter"/>
</dbReference>
<evidence type="ECO:0000256" key="12">
    <source>
        <dbReference type="ARBA" id="ARBA00023246"/>
    </source>
</evidence>
<keyword evidence="6" id="KW-0963">Cytoplasm</keyword>
<dbReference type="KEGG" id="caua:113055294"/>
<dbReference type="GO" id="GO:0042119">
    <property type="term" value="P:neutrophil activation"/>
    <property type="evidence" value="ECO:0007669"/>
    <property type="project" value="TreeGrafter"/>
</dbReference>
<dbReference type="GO" id="GO:0071222">
    <property type="term" value="P:cellular response to lipopolysaccharide"/>
    <property type="evidence" value="ECO:0007669"/>
    <property type="project" value="TreeGrafter"/>
</dbReference>
<dbReference type="GO" id="GO:0006955">
    <property type="term" value="P:immune response"/>
    <property type="evidence" value="ECO:0007669"/>
    <property type="project" value="InterPro"/>
</dbReference>
<evidence type="ECO:0000313" key="14">
    <source>
        <dbReference type="RefSeq" id="XP_026077261.1"/>
    </source>
</evidence>
<dbReference type="InterPro" id="IPR000975">
    <property type="entry name" value="IL-1_fam"/>
</dbReference>
<dbReference type="GO" id="GO:0005125">
    <property type="term" value="F:cytokine activity"/>
    <property type="evidence" value="ECO:0007669"/>
    <property type="project" value="UniProtKB-KW"/>
</dbReference>
<evidence type="ECO:0000256" key="2">
    <source>
        <dbReference type="ARBA" id="ARBA00004514"/>
    </source>
</evidence>
<evidence type="ECO:0000256" key="7">
    <source>
        <dbReference type="ARBA" id="ARBA00022514"/>
    </source>
</evidence>
<evidence type="ECO:0000256" key="3">
    <source>
        <dbReference type="ARBA" id="ARBA00004550"/>
    </source>
</evidence>
<dbReference type="GO" id="GO:0019221">
    <property type="term" value="P:cytokine-mediated signaling pathway"/>
    <property type="evidence" value="ECO:0007669"/>
    <property type="project" value="TreeGrafter"/>
</dbReference>
<evidence type="ECO:0000256" key="9">
    <source>
        <dbReference type="ARBA" id="ARBA00022620"/>
    </source>
</evidence>
<sequence length="375" mass="42479">MIRSTGLQKAVFQSLDSHILVIGTEIIMAEEGNPVHGGVMLLHTEHEGKHSYEVKDFLNYNKGIFASKGDKLIMINNKDMEDLTPQAFAKLLAEGSLLLTIHHLPKIKIEECESEEISVHTKESTVMRFSLMMVREEDLEATVIEPTPDWESQDIEDDSFIDDTLLLVSMDDTRFSMVIARGGDPDNPCNCCGGMNCQFNEVVVLPARAEITHNSSRILKQFREKHNVILKSFLIGKYVTPQNQQMCLSDTMSANITLYYYTATIPGIKGVPVLLNFTDTENFFCCTTKQGEDKKFLTIVSHSKNDLKSICPDDLDKWSLVFYMTSGKDNLRNFESALYKGWFIYSQSVDEVNMKKDNGQRGDFSFIILSDKRSC</sequence>
<dbReference type="OrthoDB" id="8962877at2759"/>
<comment type="similarity">
    <text evidence="4">Belongs to the IL-1 family.</text>
</comment>
<dbReference type="GeneID" id="113055294"/>
<evidence type="ECO:0000256" key="10">
    <source>
        <dbReference type="ARBA" id="ARBA00023198"/>
    </source>
</evidence>
<keyword evidence="11" id="KW-0458">Lysosome</keyword>
<dbReference type="InterPro" id="IPR008996">
    <property type="entry name" value="IL1/FGF"/>
</dbReference>
<dbReference type="GO" id="GO:0005764">
    <property type="term" value="C:lysosome"/>
    <property type="evidence" value="ECO:0007669"/>
    <property type="project" value="UniProtKB-SubCell"/>
</dbReference>
<dbReference type="GO" id="GO:0005829">
    <property type="term" value="C:cytosol"/>
    <property type="evidence" value="ECO:0007669"/>
    <property type="project" value="UniProtKB-SubCell"/>
</dbReference>
<proteinExistence type="inferred from homology"/>
<dbReference type="GO" id="GO:0001660">
    <property type="term" value="P:fever generation"/>
    <property type="evidence" value="ECO:0007669"/>
    <property type="project" value="UniProtKB-KW"/>
</dbReference>
<protein>
    <recommendedName>
        <fullName evidence="5">Interleukin-1 beta</fullName>
    </recommendedName>
</protein>
<dbReference type="Proteomes" id="UP000515129">
    <property type="component" value="Chromosome 36"/>
</dbReference>
<keyword evidence="9" id="KW-0666">Pyrogen</keyword>
<evidence type="ECO:0000256" key="4">
    <source>
        <dbReference type="ARBA" id="ARBA00010448"/>
    </source>
</evidence>
<dbReference type="PANTHER" id="PTHR10078">
    <property type="entry name" value="INTERLEUKIN-1 FAMILY MEMBER"/>
    <property type="match status" value="1"/>
</dbReference>
<dbReference type="GO" id="GO:0005615">
    <property type="term" value="C:extracellular space"/>
    <property type="evidence" value="ECO:0007669"/>
    <property type="project" value="UniProtKB-KW"/>
</dbReference>
<evidence type="ECO:0000256" key="11">
    <source>
        <dbReference type="ARBA" id="ARBA00023228"/>
    </source>
</evidence>